<feature type="chain" id="PRO_5041218865" description="Mannosyl-oligosaccharide glucosidase" evidence="14">
    <location>
        <begin position="22"/>
        <end position="810"/>
    </location>
</feature>
<keyword evidence="14" id="KW-0732">Signal</keyword>
<keyword evidence="7 12" id="KW-1133">Transmembrane helix</keyword>
<gene>
    <name evidence="17" type="ORF">DIS24_g8810</name>
</gene>
<dbReference type="GO" id="GO:0006487">
    <property type="term" value="P:protein N-linked glycosylation"/>
    <property type="evidence" value="ECO:0007669"/>
    <property type="project" value="UniProtKB-UniRule"/>
</dbReference>
<proteinExistence type="inferred from homology"/>
<comment type="subcellular location">
    <subcellularLocation>
        <location evidence="1 12">Endoplasmic reticulum membrane</location>
        <topology evidence="1 12">Single-pass type II membrane protein</topology>
    </subcellularLocation>
</comment>
<reference evidence="17" key="1">
    <citation type="submission" date="2023-06" db="EMBL/GenBank/DDBJ databases">
        <title>Multi-omics analyses reveal the molecular pathogenesis toolkit of Lasiodiplodia hormozganensis, a cross-kingdom pathogen.</title>
        <authorList>
            <person name="Felix C."/>
            <person name="Meneses R."/>
            <person name="Goncalves M.F.M."/>
            <person name="Tilleman L."/>
            <person name="Duarte A.S."/>
            <person name="Jorrin-Novo J.V."/>
            <person name="Van De Peer Y."/>
            <person name="Deforce D."/>
            <person name="Van Nieuwerburgh F."/>
            <person name="Esteves A.C."/>
            <person name="Alves A."/>
        </authorList>
    </citation>
    <scope>NUCLEOTIDE SEQUENCE</scope>
    <source>
        <strain evidence="17">CBS 339.90</strain>
    </source>
</reference>
<dbReference type="Pfam" id="PF16923">
    <property type="entry name" value="Glyco_hydro_63N"/>
    <property type="match status" value="1"/>
</dbReference>
<evidence type="ECO:0000313" key="18">
    <source>
        <dbReference type="Proteomes" id="UP001175001"/>
    </source>
</evidence>
<feature type="domain" description="Glycosyl hydrolase family 63 C-terminal" evidence="15">
    <location>
        <begin position="265"/>
        <end position="748"/>
    </location>
</feature>
<evidence type="ECO:0000313" key="17">
    <source>
        <dbReference type="EMBL" id="KAK0642677.1"/>
    </source>
</evidence>
<keyword evidence="18" id="KW-1185">Reference proteome</keyword>
<dbReference type="EMBL" id="JAUJDW010000069">
    <property type="protein sequence ID" value="KAK0642677.1"/>
    <property type="molecule type" value="Genomic_DNA"/>
</dbReference>
<evidence type="ECO:0000256" key="12">
    <source>
        <dbReference type="RuleBase" id="RU368089"/>
    </source>
</evidence>
<name>A0AA39XYJ6_9PEZI</name>
<evidence type="ECO:0000259" key="16">
    <source>
        <dbReference type="Pfam" id="PF16923"/>
    </source>
</evidence>
<dbReference type="InterPro" id="IPR004888">
    <property type="entry name" value="Glycoside_hydrolase_63"/>
</dbReference>
<comment type="caution">
    <text evidence="17">The sequence shown here is derived from an EMBL/GenBank/DDBJ whole genome shotgun (WGS) entry which is preliminary data.</text>
</comment>
<dbReference type="Gene3D" id="2.70.98.110">
    <property type="entry name" value="Glycosyl hydrolase family 63, N-terminal domain"/>
    <property type="match status" value="1"/>
</dbReference>
<feature type="domain" description="Glycosyl hydrolase family 63 N-terminal" evidence="16">
    <location>
        <begin position="27"/>
        <end position="216"/>
    </location>
</feature>
<evidence type="ECO:0000256" key="1">
    <source>
        <dbReference type="ARBA" id="ARBA00004648"/>
    </source>
</evidence>
<accession>A0AA39XYJ6</accession>
<evidence type="ECO:0000256" key="14">
    <source>
        <dbReference type="SAM" id="SignalP"/>
    </source>
</evidence>
<evidence type="ECO:0000256" key="5">
    <source>
        <dbReference type="ARBA" id="ARBA00022824"/>
    </source>
</evidence>
<dbReference type="Proteomes" id="UP001175001">
    <property type="component" value="Unassembled WGS sequence"/>
</dbReference>
<evidence type="ECO:0000256" key="7">
    <source>
        <dbReference type="ARBA" id="ARBA00022989"/>
    </source>
</evidence>
<keyword evidence="4 12" id="KW-0378">Hydrolase</keyword>
<dbReference type="InterPro" id="IPR038518">
    <property type="entry name" value="Glyco_hydro_63N_sf"/>
</dbReference>
<feature type="transmembrane region" description="Helical" evidence="12">
    <location>
        <begin position="774"/>
        <end position="792"/>
    </location>
</feature>
<comment type="catalytic activity">
    <reaction evidence="12">
        <text>N(4)-(alpha-D-Glc-(1-&gt;2)-alpha-D-Glc-(1-&gt;3)-alpha-D-Glc-(1-&gt;3)-alpha-D-Man-(1-&gt;2)-alpha-D-Man-(1-&gt;2)-alpha-D-Man-(1-&gt;3)-[alpha-D-Man-(1-&gt;2)-alpha-D-Man-(1-&gt;3)-[alpha-D-Man-(1-&gt;2)-alpha-D-Man-(1-&gt;6)]-alpha-D-Man-(1-&gt;6)]-beta-D-Man-(1-&gt;4)-beta-D-GlcNAc-(1-&gt;4)-beta-D-GlcNAc)-L-asparaginyl-[protein] + H2O = N(4)-(alpha-D-Glc-(1-&gt;3)-alpha-D-Glc-(1-&gt;3)-alpha-D-Man-(1-&gt;2)-alpha-D-Man-(1-&gt;2)-alpha-D-Man-(1-&gt;3)-[alpha-D-Man-(1-&gt;2)-alpha-D-Man-(1-&gt;3)-[alpha-D-Man-(1-&gt;2)-alpha-D-Man-(1-&gt;6)]-alpha-D-Man-(1-&gt;6)]-beta-D-Man-(1-&gt;4)-beta-D-GlcNAc-(1-&gt;4)-beta-D-GlcNAc)-L-asparaginyl-[protein] + beta-D-glucose</text>
        <dbReference type="Rhea" id="RHEA:55988"/>
        <dbReference type="Rhea" id="RHEA-COMP:12806"/>
        <dbReference type="Rhea" id="RHEA-COMP:14355"/>
        <dbReference type="ChEBI" id="CHEBI:15377"/>
        <dbReference type="ChEBI" id="CHEBI:15903"/>
        <dbReference type="ChEBI" id="CHEBI:59082"/>
        <dbReference type="ChEBI" id="CHEBI:132537"/>
        <dbReference type="EC" id="3.2.1.106"/>
    </reaction>
</comment>
<evidence type="ECO:0000256" key="8">
    <source>
        <dbReference type="ARBA" id="ARBA00023136"/>
    </source>
</evidence>
<dbReference type="Gene3D" id="1.50.10.10">
    <property type="match status" value="1"/>
</dbReference>
<feature type="signal peptide" evidence="14">
    <location>
        <begin position="1"/>
        <end position="21"/>
    </location>
</feature>
<dbReference type="InterPro" id="IPR031335">
    <property type="entry name" value="Glyco_hydro_63_C"/>
</dbReference>
<comment type="similarity">
    <text evidence="2 12">Belongs to the glycosyl hydrolase 63 family.</text>
</comment>
<keyword evidence="3 12" id="KW-0812">Transmembrane</keyword>
<evidence type="ECO:0000256" key="9">
    <source>
        <dbReference type="ARBA" id="ARBA00023180"/>
    </source>
</evidence>
<sequence>MPLRLLLYACLALALAASAAAHPDNSSLQWGPFRPNLYFGVRPRIRETVLMGLMWARVEDGRIVAQSKSSGPCDLRHTCEQSDAMAGYGWSAYDPRIGGSQTVHDQGNGLDLTTDFVKDGATWALRVRGTARPQVDADRLNTAVIFYLAVDAAGVECARPPDAPVVECRADVPGLGPFKLHVRDAVSKYETTSLHGFHVAADELWQAKTIFLDKVNAMNASDTLPRTHNREEGNMQFVQKVFSGAFEFDIVFSPEAYPDPMPSASITHALAAVDASISSRFDAAFSPQPPFDREDYANCSKSLLSNLLGGIGYFYGDAVVDNSHAPEYDELDLDFWEKAAEARARATPQNMGPYELFSLVPSRPFFPRGFLWDEGFHLLLVLDWDADLAMEIVRSWLSLMDHDGWIAREQILGPEARSKVPPEFQVQYPHHANPPTLFLVVAAVVDKLAERSPYSGAPSLYFAHPPEAQQLLEERYPLLKRHYNWFRKTQAGDLTSYTRPNSAPAEAYRWKGRTPQHILPSGLDDYPRAQPPHPGELHLDALCWVGSMAGALQTIAEHMGEAADARVFATHRHRVQQNVDSLHWSAARNTYCDATINADGAHALVCHEGYISLFPFLLDLLDASHAHLPAVLDLIADDARLWSPHGIRSLSRGDAAYGTDENYWRGPIWINVNYLVVQRLLDLAQSPGPHQSRARGMYRALRRNVVDTVFRSWRDTGFAWEQYDPDSGAGQRTQHFTGWTALVVKIMALPDLVEREQPLRPPRPRPIVAPGRDWGLSWLVWLSALVVVVGVFRREVGRGVKGVRARVRGW</sequence>
<dbReference type="InterPro" id="IPR008928">
    <property type="entry name" value="6-hairpin_glycosidase_sf"/>
</dbReference>
<dbReference type="SUPFAM" id="SSF48208">
    <property type="entry name" value="Six-hairpin glycosidases"/>
    <property type="match status" value="1"/>
</dbReference>
<evidence type="ECO:0000256" key="13">
    <source>
        <dbReference type="RuleBase" id="RU369107"/>
    </source>
</evidence>
<dbReference type="InterPro" id="IPR031631">
    <property type="entry name" value="Glyco_hydro_63N"/>
</dbReference>
<keyword evidence="8 12" id="KW-0472">Membrane</keyword>
<evidence type="ECO:0000256" key="6">
    <source>
        <dbReference type="ARBA" id="ARBA00022968"/>
    </source>
</evidence>
<protein>
    <recommendedName>
        <fullName evidence="11 12">Mannosyl-oligosaccharide glucosidase</fullName>
        <ecNumber evidence="11 12">3.2.1.106</ecNumber>
    </recommendedName>
    <alternativeName>
        <fullName evidence="13">Glucosidase I</fullName>
    </alternativeName>
</protein>
<dbReference type="GO" id="GO:0009311">
    <property type="term" value="P:oligosaccharide metabolic process"/>
    <property type="evidence" value="ECO:0007669"/>
    <property type="project" value="UniProtKB-UniRule"/>
</dbReference>
<dbReference type="PANTHER" id="PTHR10412">
    <property type="entry name" value="MANNOSYL-OLIGOSACCHARIDE GLUCOSIDASE"/>
    <property type="match status" value="1"/>
</dbReference>
<evidence type="ECO:0000256" key="3">
    <source>
        <dbReference type="ARBA" id="ARBA00022692"/>
    </source>
</evidence>
<dbReference type="PANTHER" id="PTHR10412:SF11">
    <property type="entry name" value="MANNOSYL-OLIGOSACCHARIDE GLUCOSIDASE"/>
    <property type="match status" value="1"/>
</dbReference>
<evidence type="ECO:0000256" key="10">
    <source>
        <dbReference type="ARBA" id="ARBA00023295"/>
    </source>
</evidence>
<keyword evidence="5 12" id="KW-0256">Endoplasmic reticulum</keyword>
<organism evidence="17 18">
    <name type="scientific">Lasiodiplodia hormozganensis</name>
    <dbReference type="NCBI Taxonomy" id="869390"/>
    <lineage>
        <taxon>Eukaryota</taxon>
        <taxon>Fungi</taxon>
        <taxon>Dikarya</taxon>
        <taxon>Ascomycota</taxon>
        <taxon>Pezizomycotina</taxon>
        <taxon>Dothideomycetes</taxon>
        <taxon>Dothideomycetes incertae sedis</taxon>
        <taxon>Botryosphaeriales</taxon>
        <taxon>Botryosphaeriaceae</taxon>
        <taxon>Lasiodiplodia</taxon>
    </lineage>
</organism>
<keyword evidence="6" id="KW-0735">Signal-anchor</keyword>
<evidence type="ECO:0000259" key="15">
    <source>
        <dbReference type="Pfam" id="PF03200"/>
    </source>
</evidence>
<dbReference type="Pfam" id="PF03200">
    <property type="entry name" value="Glyco_hydro_63"/>
    <property type="match status" value="1"/>
</dbReference>
<evidence type="ECO:0000256" key="4">
    <source>
        <dbReference type="ARBA" id="ARBA00022801"/>
    </source>
</evidence>
<comment type="function">
    <text evidence="12">Cleaves the distal alpha 1,2-linked glucose residue from the Glc(3)Man(9)GlcNAc(2) oligosaccharide precursor.</text>
</comment>
<comment type="pathway">
    <text evidence="13">Glycan metabolism; N-glycan degradation.</text>
</comment>
<evidence type="ECO:0000256" key="2">
    <source>
        <dbReference type="ARBA" id="ARBA00010833"/>
    </source>
</evidence>
<evidence type="ECO:0000256" key="11">
    <source>
        <dbReference type="ARBA" id="ARBA00038888"/>
    </source>
</evidence>
<dbReference type="GO" id="GO:0004573">
    <property type="term" value="F:Glc3Man9GlcNAc2 oligosaccharide glucosidase activity"/>
    <property type="evidence" value="ECO:0007669"/>
    <property type="project" value="UniProtKB-UniRule"/>
</dbReference>
<dbReference type="AlphaFoldDB" id="A0AA39XYJ6"/>
<dbReference type="GO" id="GO:0005789">
    <property type="term" value="C:endoplasmic reticulum membrane"/>
    <property type="evidence" value="ECO:0007669"/>
    <property type="project" value="UniProtKB-SubCell"/>
</dbReference>
<keyword evidence="9 13" id="KW-0325">Glycoprotein</keyword>
<dbReference type="EC" id="3.2.1.106" evidence="11 12"/>
<keyword evidence="10 12" id="KW-0326">Glycosidase</keyword>
<dbReference type="InterPro" id="IPR012341">
    <property type="entry name" value="6hp_glycosidase-like_sf"/>
</dbReference>